<reference evidence="2 3" key="1">
    <citation type="submission" date="2024-08" db="EMBL/GenBank/DDBJ databases">
        <title>Whole-genome sequencing of halo(alkali)philic microorganisms from hypersaline lakes.</title>
        <authorList>
            <person name="Sorokin D.Y."/>
            <person name="Merkel A.Y."/>
            <person name="Messina E."/>
            <person name="Yakimov M."/>
        </authorList>
    </citation>
    <scope>NUCLEOTIDE SEQUENCE [LARGE SCALE GENOMIC DNA]</scope>
    <source>
        <strain evidence="2 3">AB-hyl4</strain>
    </source>
</reference>
<evidence type="ECO:0000313" key="2">
    <source>
        <dbReference type="EMBL" id="MFA9480256.1"/>
    </source>
</evidence>
<sequence>MFETLRIGLVVAAIGVAGWMAIPAGAAVQMVDVDEPALTVEQAQPESYAGGDRQRRRDGQGPNAENRQPCRDGHGPHGERRRERGNEDCMYDR</sequence>
<dbReference type="RefSeq" id="WP_425347178.1">
    <property type="nucleotide sequence ID" value="NZ_JBGUBD010000018.1"/>
</dbReference>
<name>A0ABV4U9I5_9BACT</name>
<organism evidence="2 3">
    <name type="scientific">Natronomicrosphaera hydrolytica</name>
    <dbReference type="NCBI Taxonomy" id="3242702"/>
    <lineage>
        <taxon>Bacteria</taxon>
        <taxon>Pseudomonadati</taxon>
        <taxon>Planctomycetota</taxon>
        <taxon>Phycisphaerae</taxon>
        <taxon>Phycisphaerales</taxon>
        <taxon>Phycisphaeraceae</taxon>
        <taxon>Natronomicrosphaera</taxon>
    </lineage>
</organism>
<dbReference type="EMBL" id="JBGUBD010000018">
    <property type="protein sequence ID" value="MFA9480256.1"/>
    <property type="molecule type" value="Genomic_DNA"/>
</dbReference>
<comment type="caution">
    <text evidence="2">The sequence shown here is derived from an EMBL/GenBank/DDBJ whole genome shotgun (WGS) entry which is preliminary data.</text>
</comment>
<keyword evidence="3" id="KW-1185">Reference proteome</keyword>
<feature type="region of interest" description="Disordered" evidence="1">
    <location>
        <begin position="41"/>
        <end position="93"/>
    </location>
</feature>
<evidence type="ECO:0000313" key="3">
    <source>
        <dbReference type="Proteomes" id="UP001575105"/>
    </source>
</evidence>
<proteinExistence type="predicted"/>
<dbReference type="Proteomes" id="UP001575105">
    <property type="component" value="Unassembled WGS sequence"/>
</dbReference>
<evidence type="ECO:0000256" key="1">
    <source>
        <dbReference type="SAM" id="MobiDB-lite"/>
    </source>
</evidence>
<gene>
    <name evidence="2" type="ORF">ACERK3_18440</name>
</gene>
<feature type="compositionally biased region" description="Basic and acidic residues" evidence="1">
    <location>
        <begin position="68"/>
        <end position="93"/>
    </location>
</feature>
<protein>
    <submittedName>
        <fullName evidence="2">Uncharacterized protein</fullName>
    </submittedName>
</protein>
<accession>A0ABV4U9I5</accession>